<accession>A0A143BKG8</accession>
<dbReference type="RefSeq" id="WP_026848735.1">
    <property type="nucleotide sequence ID" value="NZ_CP011454.1"/>
</dbReference>
<feature type="domain" description="Metalloenzyme" evidence="2">
    <location>
        <begin position="206"/>
        <end position="312"/>
    </location>
</feature>
<dbReference type="eggNOG" id="COG1524">
    <property type="taxonomic scope" value="Bacteria"/>
</dbReference>
<dbReference type="Proteomes" id="UP000076404">
    <property type="component" value="Chromosome"/>
</dbReference>
<dbReference type="KEGG" id="gph:GEMMAAP_13630"/>
<feature type="chain" id="PRO_5007506823" description="Metalloenzyme domain-containing protein" evidence="1">
    <location>
        <begin position="29"/>
        <end position="374"/>
    </location>
</feature>
<dbReference type="STRING" id="1379270.GEMMAAP_13630"/>
<proteinExistence type="predicted"/>
<dbReference type="OrthoDB" id="9791578at2"/>
<evidence type="ECO:0000313" key="4">
    <source>
        <dbReference type="Proteomes" id="UP000076404"/>
    </source>
</evidence>
<reference evidence="3 4" key="2">
    <citation type="journal article" date="2016" name="Environ. Microbiol. Rep.">
        <title>Metagenomic evidence for the presence of phototrophic Gemmatimonadetes bacteria in diverse environments.</title>
        <authorList>
            <person name="Zeng Y."/>
            <person name="Baumbach J."/>
            <person name="Barbosa E.G."/>
            <person name="Azevedo V."/>
            <person name="Zhang C."/>
            <person name="Koblizek M."/>
        </authorList>
    </citation>
    <scope>NUCLEOTIDE SEQUENCE [LARGE SCALE GENOMIC DNA]</scope>
    <source>
        <strain evidence="3 4">AP64</strain>
    </source>
</reference>
<evidence type="ECO:0000313" key="3">
    <source>
        <dbReference type="EMBL" id="AMW05567.1"/>
    </source>
</evidence>
<gene>
    <name evidence="3" type="ORF">GEMMAAP_13630</name>
</gene>
<evidence type="ECO:0000256" key="1">
    <source>
        <dbReference type="SAM" id="SignalP"/>
    </source>
</evidence>
<protein>
    <recommendedName>
        <fullName evidence="2">Metalloenzyme domain-containing protein</fullName>
    </recommendedName>
</protein>
<evidence type="ECO:0000259" key="2">
    <source>
        <dbReference type="Pfam" id="PF01676"/>
    </source>
</evidence>
<reference evidence="3 4" key="1">
    <citation type="journal article" date="2014" name="Proc. Natl. Acad. Sci. U.S.A.">
        <title>Functional type 2 photosynthetic reaction centers found in the rare bacterial phylum Gemmatimonadetes.</title>
        <authorList>
            <person name="Zeng Y."/>
            <person name="Feng F."/>
            <person name="Medova H."/>
            <person name="Dean J."/>
            <person name="Koblizek M."/>
        </authorList>
    </citation>
    <scope>NUCLEOTIDE SEQUENCE [LARGE SCALE GENOMIC DNA]</scope>
    <source>
        <strain evidence="3 4">AP64</strain>
    </source>
</reference>
<dbReference type="Pfam" id="PF01676">
    <property type="entry name" value="Metalloenzyme"/>
    <property type="match status" value="1"/>
</dbReference>
<dbReference type="SUPFAM" id="SSF53649">
    <property type="entry name" value="Alkaline phosphatase-like"/>
    <property type="match status" value="1"/>
</dbReference>
<keyword evidence="4" id="KW-1185">Reference proteome</keyword>
<feature type="signal peptide" evidence="1">
    <location>
        <begin position="1"/>
        <end position="28"/>
    </location>
</feature>
<dbReference type="Gene3D" id="3.40.720.10">
    <property type="entry name" value="Alkaline Phosphatase, subunit A"/>
    <property type="match status" value="1"/>
</dbReference>
<dbReference type="AlphaFoldDB" id="A0A143BKG8"/>
<dbReference type="InterPro" id="IPR006124">
    <property type="entry name" value="Metalloenzyme"/>
</dbReference>
<dbReference type="GO" id="GO:0003824">
    <property type="term" value="F:catalytic activity"/>
    <property type="evidence" value="ECO:0007669"/>
    <property type="project" value="InterPro"/>
</dbReference>
<dbReference type="EMBL" id="CP011454">
    <property type="protein sequence ID" value="AMW05567.1"/>
    <property type="molecule type" value="Genomic_DNA"/>
</dbReference>
<dbReference type="InterPro" id="IPR017850">
    <property type="entry name" value="Alkaline_phosphatase_core_sf"/>
</dbReference>
<keyword evidence="1" id="KW-0732">Signal</keyword>
<organism evidence="3 4">
    <name type="scientific">Gemmatimonas phototrophica</name>
    <dbReference type="NCBI Taxonomy" id="1379270"/>
    <lineage>
        <taxon>Bacteria</taxon>
        <taxon>Pseudomonadati</taxon>
        <taxon>Gemmatimonadota</taxon>
        <taxon>Gemmatimonadia</taxon>
        <taxon>Gemmatimonadales</taxon>
        <taxon>Gemmatimonadaceae</taxon>
        <taxon>Gemmatimonas</taxon>
    </lineage>
</organism>
<sequence>MRPVCSLLPASCLLLPAFALLLSSTAVAQSSTPPKAPQSEYVVLVLTDGLRWQEVFRGADNALLQRKYVNDTTALRRDFWRDTPEARRETLLPFLWGTVAKQGQIFGDSAAQSAARVMNRFRFSYPGYSETFTGFFDPQINSNGFKPNPNTTVFEWLNKDPAYRGQVAAYATWNAFRRIINTERSGVPVYDGWDRGAAPFMDDKSTLLQELYRTTTQLWPDVAFDALMHQSVIVQMNTAMPKVLFLGYGETDEYAHSGRYDLYLRSAQQVDRYLSQLWSRFQTDPRTRNKVTLLISTDHGRGWGAEWTDHGEEVNGAEYIWSAVIGPDIPALGVRRNTPTQQAQMAATIAAVLGKDWRAAAPRAAVALPIFRER</sequence>
<dbReference type="GO" id="GO:0046872">
    <property type="term" value="F:metal ion binding"/>
    <property type="evidence" value="ECO:0007669"/>
    <property type="project" value="InterPro"/>
</dbReference>
<name>A0A143BKG8_9BACT</name>